<dbReference type="Proteomes" id="UP001302745">
    <property type="component" value="Unassembled WGS sequence"/>
</dbReference>
<dbReference type="InterPro" id="IPR036425">
    <property type="entry name" value="MoaB/Mog-like_dom_sf"/>
</dbReference>
<dbReference type="GO" id="GO:0042726">
    <property type="term" value="P:flavin-containing compound metabolic process"/>
    <property type="evidence" value="ECO:0007669"/>
    <property type="project" value="TreeGrafter"/>
</dbReference>
<dbReference type="Pfam" id="PF24102">
    <property type="entry name" value="FLAD1_M"/>
    <property type="match status" value="1"/>
</dbReference>
<sequence>MFSRLSQVARHLSRPLPNFAHPSAATTVGWRGTARNNSTMASVTTASDRASRKINTAACLIIGDEVLGGKAGRDRTNSTYFAKWCFGLGINLKRIEVIEDDEAEIIEAVRRMSERYDFVVTSGGIGPTHDDITYKSIAKAFGLPLVLHKEAHALMKQLSKPHPSQPNFNWDEDSPVLRARLRMVELPTDASRPLEEQFLFPCKELWVPIAVVNGNVHILPGVPRLFEQLLDGVTKSVLPRLADPEGKGIMRVSISTPLRESQVAEYLTELAERAGPKGVKVGSYPRWGKKRNTVTLVGRDREYLQGITPEVLHHVKGRLMKVEGEEEDDESLEE</sequence>
<reference evidence="2" key="1">
    <citation type="journal article" date="2023" name="Mol. Phylogenet. Evol.">
        <title>Genome-scale phylogeny and comparative genomics of the fungal order Sordariales.</title>
        <authorList>
            <person name="Hensen N."/>
            <person name="Bonometti L."/>
            <person name="Westerberg I."/>
            <person name="Brannstrom I.O."/>
            <person name="Guillou S."/>
            <person name="Cros-Aarteil S."/>
            <person name="Calhoun S."/>
            <person name="Haridas S."/>
            <person name="Kuo A."/>
            <person name="Mondo S."/>
            <person name="Pangilinan J."/>
            <person name="Riley R."/>
            <person name="LaButti K."/>
            <person name="Andreopoulos B."/>
            <person name="Lipzen A."/>
            <person name="Chen C."/>
            <person name="Yan M."/>
            <person name="Daum C."/>
            <person name="Ng V."/>
            <person name="Clum A."/>
            <person name="Steindorff A."/>
            <person name="Ohm R.A."/>
            <person name="Martin F."/>
            <person name="Silar P."/>
            <person name="Natvig D.O."/>
            <person name="Lalanne C."/>
            <person name="Gautier V."/>
            <person name="Ament-Velasquez S.L."/>
            <person name="Kruys A."/>
            <person name="Hutchinson M.I."/>
            <person name="Powell A.J."/>
            <person name="Barry K."/>
            <person name="Miller A.N."/>
            <person name="Grigoriev I.V."/>
            <person name="Debuchy R."/>
            <person name="Gladieux P."/>
            <person name="Hiltunen Thoren M."/>
            <person name="Johannesson H."/>
        </authorList>
    </citation>
    <scope>NUCLEOTIDE SEQUENCE</scope>
    <source>
        <strain evidence="2">CBS 538.74</strain>
    </source>
</reference>
<name>A0AAN6VV28_9PEZI</name>
<dbReference type="InterPro" id="IPR056596">
    <property type="entry name" value="FLAD1_M"/>
</dbReference>
<dbReference type="AlphaFoldDB" id="A0AAN6VV28"/>
<dbReference type="SUPFAM" id="SSF53218">
    <property type="entry name" value="Molybdenum cofactor biosynthesis proteins"/>
    <property type="match status" value="1"/>
</dbReference>
<comment type="caution">
    <text evidence="2">The sequence shown here is derived from an EMBL/GenBank/DDBJ whole genome shotgun (WGS) entry which is preliminary data.</text>
</comment>
<evidence type="ECO:0000259" key="1">
    <source>
        <dbReference type="SMART" id="SM00852"/>
    </source>
</evidence>
<dbReference type="EMBL" id="MU856840">
    <property type="protein sequence ID" value="KAK4158297.1"/>
    <property type="molecule type" value="Genomic_DNA"/>
</dbReference>
<evidence type="ECO:0000313" key="3">
    <source>
        <dbReference type="Proteomes" id="UP001302745"/>
    </source>
</evidence>
<proteinExistence type="predicted"/>
<dbReference type="SMART" id="SM00852">
    <property type="entry name" value="MoCF_biosynth"/>
    <property type="match status" value="1"/>
</dbReference>
<dbReference type="Pfam" id="PF00994">
    <property type="entry name" value="MoCF_biosynth"/>
    <property type="match status" value="1"/>
</dbReference>
<accession>A0AAN6VV28</accession>
<feature type="domain" description="MoaB/Mog" evidence="1">
    <location>
        <begin position="58"/>
        <end position="241"/>
    </location>
</feature>
<dbReference type="InterPro" id="IPR001453">
    <property type="entry name" value="MoaB/Mog_dom"/>
</dbReference>
<dbReference type="GO" id="GO:0047884">
    <property type="term" value="F:FAD diphosphatase activity"/>
    <property type="evidence" value="ECO:0007669"/>
    <property type="project" value="TreeGrafter"/>
</dbReference>
<gene>
    <name evidence="2" type="ORF">C8A00DRAFT_39486</name>
</gene>
<evidence type="ECO:0000313" key="2">
    <source>
        <dbReference type="EMBL" id="KAK4158297.1"/>
    </source>
</evidence>
<dbReference type="Gene3D" id="3.40.980.10">
    <property type="entry name" value="MoaB/Mog-like domain"/>
    <property type="match status" value="1"/>
</dbReference>
<dbReference type="PANTHER" id="PTHR47675">
    <property type="entry name" value="MOLYBDOPTERIN BINDING DOMAIN PROTEIN (AFU_ORTHOLOGUE AFUA_5G11210)"/>
    <property type="match status" value="1"/>
</dbReference>
<dbReference type="CDD" id="cd00885">
    <property type="entry name" value="cinA"/>
    <property type="match status" value="1"/>
</dbReference>
<organism evidence="2 3">
    <name type="scientific">Chaetomidium leptoderma</name>
    <dbReference type="NCBI Taxonomy" id="669021"/>
    <lineage>
        <taxon>Eukaryota</taxon>
        <taxon>Fungi</taxon>
        <taxon>Dikarya</taxon>
        <taxon>Ascomycota</taxon>
        <taxon>Pezizomycotina</taxon>
        <taxon>Sordariomycetes</taxon>
        <taxon>Sordariomycetidae</taxon>
        <taxon>Sordariales</taxon>
        <taxon>Chaetomiaceae</taxon>
        <taxon>Chaetomidium</taxon>
    </lineage>
</organism>
<protein>
    <submittedName>
        <fullName evidence="2">MoaB/Mog domain-containing protein</fullName>
    </submittedName>
</protein>
<reference evidence="2" key="2">
    <citation type="submission" date="2023-05" db="EMBL/GenBank/DDBJ databases">
        <authorList>
            <consortium name="Lawrence Berkeley National Laboratory"/>
            <person name="Steindorff A."/>
            <person name="Hensen N."/>
            <person name="Bonometti L."/>
            <person name="Westerberg I."/>
            <person name="Brannstrom I.O."/>
            <person name="Guillou S."/>
            <person name="Cros-Aarteil S."/>
            <person name="Calhoun S."/>
            <person name="Haridas S."/>
            <person name="Kuo A."/>
            <person name="Mondo S."/>
            <person name="Pangilinan J."/>
            <person name="Riley R."/>
            <person name="Labutti K."/>
            <person name="Andreopoulos B."/>
            <person name="Lipzen A."/>
            <person name="Chen C."/>
            <person name="Yanf M."/>
            <person name="Daum C."/>
            <person name="Ng V."/>
            <person name="Clum A."/>
            <person name="Ohm R."/>
            <person name="Martin F."/>
            <person name="Silar P."/>
            <person name="Natvig D."/>
            <person name="Lalanne C."/>
            <person name="Gautier V."/>
            <person name="Ament-Velasquez S.L."/>
            <person name="Kruys A."/>
            <person name="Hutchinson M.I."/>
            <person name="Powell A.J."/>
            <person name="Barry K."/>
            <person name="Miller A.N."/>
            <person name="Grigoriev I.V."/>
            <person name="Debuchy R."/>
            <person name="Gladieux P."/>
            <person name="Thoren M.H."/>
            <person name="Johannesson H."/>
        </authorList>
    </citation>
    <scope>NUCLEOTIDE SEQUENCE</scope>
    <source>
        <strain evidence="2">CBS 538.74</strain>
    </source>
</reference>
<keyword evidence="3" id="KW-1185">Reference proteome</keyword>
<dbReference type="PANTHER" id="PTHR47675:SF1">
    <property type="entry name" value="MOLYBDOPTERIN BINDING DOMAIN PROTEIN (AFU_ORTHOLOGUE AFUA_5G11210)"/>
    <property type="match status" value="1"/>
</dbReference>